<reference evidence="1" key="1">
    <citation type="journal article" date="2014" name="Front. Microbiol.">
        <title>High frequency of phylogenetically diverse reductive dehalogenase-homologous genes in deep subseafloor sedimentary metagenomes.</title>
        <authorList>
            <person name="Kawai M."/>
            <person name="Futagami T."/>
            <person name="Toyoda A."/>
            <person name="Takaki Y."/>
            <person name="Nishi S."/>
            <person name="Hori S."/>
            <person name="Arai W."/>
            <person name="Tsubouchi T."/>
            <person name="Morono Y."/>
            <person name="Uchiyama I."/>
            <person name="Ito T."/>
            <person name="Fujiyama A."/>
            <person name="Inagaki F."/>
            <person name="Takami H."/>
        </authorList>
    </citation>
    <scope>NUCLEOTIDE SEQUENCE</scope>
    <source>
        <strain evidence="1">Expedition CK06-06</strain>
    </source>
</reference>
<organism evidence="1">
    <name type="scientific">marine sediment metagenome</name>
    <dbReference type="NCBI Taxonomy" id="412755"/>
    <lineage>
        <taxon>unclassified sequences</taxon>
        <taxon>metagenomes</taxon>
        <taxon>ecological metagenomes</taxon>
    </lineage>
</organism>
<protein>
    <submittedName>
        <fullName evidence="1">Uncharacterized protein</fullName>
    </submittedName>
</protein>
<gene>
    <name evidence="1" type="ORF">S12H4_19545</name>
</gene>
<name>X1TAF4_9ZZZZ</name>
<dbReference type="EMBL" id="BARW01009785">
    <property type="protein sequence ID" value="GAI84515.1"/>
    <property type="molecule type" value="Genomic_DNA"/>
</dbReference>
<proteinExistence type="predicted"/>
<comment type="caution">
    <text evidence="1">The sequence shown here is derived from an EMBL/GenBank/DDBJ whole genome shotgun (WGS) entry which is preliminary data.</text>
</comment>
<sequence length="137" mass="16466">MKKVYCENCKYSGIFKKKKKLYFYCKLGNVFEDASNLDNNCKFYKRKWWKFWVKEDKRKILKGAQPKTDPGPKPDTIPINSTSIKEYLDGTIRRWRKNLKFFKNEEDKLMAKHYIDAFQSVRVSLLGETLAENNEYR</sequence>
<evidence type="ECO:0000313" key="1">
    <source>
        <dbReference type="EMBL" id="GAI84515.1"/>
    </source>
</evidence>
<dbReference type="AlphaFoldDB" id="X1TAF4"/>
<accession>X1TAF4</accession>